<keyword evidence="2" id="KW-1133">Transmembrane helix</keyword>
<protein>
    <submittedName>
        <fullName evidence="3">DUF3040 domain-containing protein</fullName>
    </submittedName>
</protein>
<dbReference type="EMBL" id="CP116942">
    <property type="protein sequence ID" value="WCO65244.1"/>
    <property type="molecule type" value="Genomic_DNA"/>
</dbReference>
<keyword evidence="4" id="KW-1185">Reference proteome</keyword>
<dbReference type="AlphaFoldDB" id="A0AAF0BUC2"/>
<name>A0AAF0BUC2_9ACTN</name>
<accession>A0AAF0BUC2</accession>
<sequence length="132" mass="14843">MPLSEDEQRILQQIEQQFEEQDPDLAGEIGRHSVYAHHLRLMKFAGVAFGLGTVVLVAALAFEHSFLFAFGGFVLMLVAALWFERSLRKLGRAGVQQLTKSLRDRGFGDSLRGATDRARERLKRDGEPEDEA</sequence>
<organism evidence="3 4">
    <name type="scientific">Iamia majanohamensis</name>
    <dbReference type="NCBI Taxonomy" id="467976"/>
    <lineage>
        <taxon>Bacteria</taxon>
        <taxon>Bacillati</taxon>
        <taxon>Actinomycetota</taxon>
        <taxon>Acidimicrobiia</taxon>
        <taxon>Acidimicrobiales</taxon>
        <taxon>Iamiaceae</taxon>
        <taxon>Iamia</taxon>
    </lineage>
</organism>
<evidence type="ECO:0000256" key="1">
    <source>
        <dbReference type="SAM" id="MobiDB-lite"/>
    </source>
</evidence>
<feature type="transmembrane region" description="Helical" evidence="2">
    <location>
        <begin position="41"/>
        <end position="60"/>
    </location>
</feature>
<proteinExistence type="predicted"/>
<dbReference type="Proteomes" id="UP001216390">
    <property type="component" value="Chromosome"/>
</dbReference>
<gene>
    <name evidence="3" type="ORF">PO878_12115</name>
</gene>
<evidence type="ECO:0000313" key="4">
    <source>
        <dbReference type="Proteomes" id="UP001216390"/>
    </source>
</evidence>
<keyword evidence="2" id="KW-0472">Membrane</keyword>
<evidence type="ECO:0000313" key="3">
    <source>
        <dbReference type="EMBL" id="WCO65244.1"/>
    </source>
</evidence>
<reference evidence="3" key="1">
    <citation type="submission" date="2023-01" db="EMBL/GenBank/DDBJ databases">
        <title>The diversity of Class Acidimicrobiia in South China Sea sediment environments and the proposal of Iamia marina sp. nov., a novel species of the genus Iamia.</title>
        <authorList>
            <person name="He Y."/>
            <person name="Tian X."/>
        </authorList>
    </citation>
    <scope>NUCLEOTIDE SEQUENCE</scope>
    <source>
        <strain evidence="3">DSM 19957</strain>
    </source>
</reference>
<dbReference type="InterPro" id="IPR021401">
    <property type="entry name" value="DUF3040"/>
</dbReference>
<dbReference type="RefSeq" id="WP_272734769.1">
    <property type="nucleotide sequence ID" value="NZ_CP116942.1"/>
</dbReference>
<dbReference type="Pfam" id="PF11239">
    <property type="entry name" value="DUF3040"/>
    <property type="match status" value="1"/>
</dbReference>
<keyword evidence="2" id="KW-0812">Transmembrane</keyword>
<evidence type="ECO:0000256" key="2">
    <source>
        <dbReference type="SAM" id="Phobius"/>
    </source>
</evidence>
<feature type="region of interest" description="Disordered" evidence="1">
    <location>
        <begin position="105"/>
        <end position="132"/>
    </location>
</feature>
<feature type="transmembrane region" description="Helical" evidence="2">
    <location>
        <begin position="66"/>
        <end position="83"/>
    </location>
</feature>
<dbReference type="KEGG" id="ima:PO878_12115"/>
<feature type="compositionally biased region" description="Basic and acidic residues" evidence="1">
    <location>
        <begin position="114"/>
        <end position="126"/>
    </location>
</feature>